<gene>
    <name evidence="1" type="ORF">CDAR_49521</name>
</gene>
<comment type="caution">
    <text evidence="1">The sequence shown here is derived from an EMBL/GenBank/DDBJ whole genome shotgun (WGS) entry which is preliminary data.</text>
</comment>
<evidence type="ECO:0000313" key="1">
    <source>
        <dbReference type="EMBL" id="GIX94338.1"/>
    </source>
</evidence>
<dbReference type="EMBL" id="BPLQ01002602">
    <property type="protein sequence ID" value="GIX94338.1"/>
    <property type="molecule type" value="Genomic_DNA"/>
</dbReference>
<reference evidence="1 2" key="1">
    <citation type="submission" date="2021-06" db="EMBL/GenBank/DDBJ databases">
        <title>Caerostris darwini draft genome.</title>
        <authorList>
            <person name="Kono N."/>
            <person name="Arakawa K."/>
        </authorList>
    </citation>
    <scope>NUCLEOTIDE SEQUENCE [LARGE SCALE GENOMIC DNA]</scope>
</reference>
<accession>A0AAV4PE89</accession>
<organism evidence="1 2">
    <name type="scientific">Caerostris darwini</name>
    <dbReference type="NCBI Taxonomy" id="1538125"/>
    <lineage>
        <taxon>Eukaryota</taxon>
        <taxon>Metazoa</taxon>
        <taxon>Ecdysozoa</taxon>
        <taxon>Arthropoda</taxon>
        <taxon>Chelicerata</taxon>
        <taxon>Arachnida</taxon>
        <taxon>Araneae</taxon>
        <taxon>Araneomorphae</taxon>
        <taxon>Entelegynae</taxon>
        <taxon>Araneoidea</taxon>
        <taxon>Araneidae</taxon>
        <taxon>Caerostris</taxon>
    </lineage>
</organism>
<protein>
    <submittedName>
        <fullName evidence="1">Uncharacterized protein</fullName>
    </submittedName>
</protein>
<dbReference type="Proteomes" id="UP001054837">
    <property type="component" value="Unassembled WGS sequence"/>
</dbReference>
<sequence length="138" mass="15499">MRNEKGGAVSGHVKLQKHSIGPKLMTDSFRRVCDGRGSPDIGRIMRKLIKILFKDLQCVGGVFNVKRQNYQVILANVFISVEWPFNPDALFNTTSDGRNIESLGELSQTKQIQWPADDWDNKINATETVTAVSKVKTH</sequence>
<evidence type="ECO:0000313" key="2">
    <source>
        <dbReference type="Proteomes" id="UP001054837"/>
    </source>
</evidence>
<dbReference type="AlphaFoldDB" id="A0AAV4PE89"/>
<name>A0AAV4PE89_9ARAC</name>
<proteinExistence type="predicted"/>
<keyword evidence="2" id="KW-1185">Reference proteome</keyword>